<sequence length="828" mass="90330">MARVSSQNEPAADLAAVTSSGNTALHFASMWGNRAVIELLLEADSTLCQAKNNSGETPLLVACMKGNSAAVQILLDSGSDPTIVDYKGHMAIHRATWQGNLDNVKALVKTNPHQLEERNIFGQTALINASSWGGNVQIVELLPEKGSQDLETPNDQGKTPLLIASPRGHFHVSQLLSGKNANCHVVETGNNDTALHLAVWGGNLQIVQILLKKGVDHERRNGHGKTHLLIASRGGYFPIVAYLLNEGANSEVADTENGDTALHLAAWGGSLEVVQILLRKCSKDLDKQKNGGATPLLNACACGHSLIVSFLLGESANSSVVDDQGDTALHLAAASGVIESVEILVNNNKESINKQNKDGGTPLLVAGSSGSFKNNDGRTPFHLACYSNKIEAVDILLDSFVGNPKKRTEIINAKDDWGDTALADAASDKIFSIVLQLLRDDGYFPQAPSSCPVEEVYFSDADERETVGDLLLSEMETMKERHDNNPKLSEASDGKVDIDRYLTAVCYWALLNGCSKLVKACVERASKRGDDFRLDRGGTTWSHVAAMSRLSLDRSVILFDLMSPSLGEAEKALCSDKQGITPLHVAVTHANYELTTDNARDTPISLAAMGKTTKHRDIQNSLWGKIEEEAERCRIFSTPDLNSNAELLLELAARFNTKNNERLLKRLLQMKLGAPEKDNVLELAIQLQYPKVVWWLLSNGAYLNERDIKKGFSIFDSRNWNDKKDHQTRMLLENPPPFTKVLVSLGTSGFFSLIAFNPKWFKYNKSTWGTSAANNKGGQEGDDGKNVPDKGQVEAPQRAPIKEDTGRRSLQKRTRRGGHSSEDIANMA</sequence>
<feature type="compositionally biased region" description="Basic residues" evidence="4">
    <location>
        <begin position="809"/>
        <end position="818"/>
    </location>
</feature>
<dbReference type="AlphaFoldDB" id="A0A1L9WFJ3"/>
<feature type="repeat" description="ANK" evidence="3">
    <location>
        <begin position="324"/>
        <end position="356"/>
    </location>
</feature>
<evidence type="ECO:0000256" key="4">
    <source>
        <dbReference type="SAM" id="MobiDB-lite"/>
    </source>
</evidence>
<feature type="repeat" description="ANK" evidence="3">
    <location>
        <begin position="20"/>
        <end position="52"/>
    </location>
</feature>
<dbReference type="Pfam" id="PF13606">
    <property type="entry name" value="Ank_3"/>
    <property type="match status" value="1"/>
</dbReference>
<feature type="repeat" description="ANK" evidence="3">
    <location>
        <begin position="291"/>
        <end position="323"/>
    </location>
</feature>
<keyword evidence="1" id="KW-0677">Repeat</keyword>
<feature type="repeat" description="ANK" evidence="3">
    <location>
        <begin position="156"/>
        <end position="188"/>
    </location>
</feature>
<evidence type="ECO:0000256" key="2">
    <source>
        <dbReference type="ARBA" id="ARBA00023043"/>
    </source>
</evidence>
<evidence type="ECO:0000313" key="6">
    <source>
        <dbReference type="Proteomes" id="UP000184546"/>
    </source>
</evidence>
<gene>
    <name evidence="5" type="ORF">ASPACDRAFT_1892125</name>
</gene>
<feature type="compositionally biased region" description="Basic and acidic residues" evidence="4">
    <location>
        <begin position="782"/>
        <end position="792"/>
    </location>
</feature>
<keyword evidence="2 3" id="KW-0040">ANK repeat</keyword>
<feature type="repeat" description="ANK" evidence="3">
    <location>
        <begin position="257"/>
        <end position="280"/>
    </location>
</feature>
<dbReference type="GeneID" id="30972467"/>
<feature type="repeat" description="ANK" evidence="3">
    <location>
        <begin position="376"/>
        <end position="398"/>
    </location>
</feature>
<dbReference type="InterPro" id="IPR036770">
    <property type="entry name" value="Ankyrin_rpt-contain_sf"/>
</dbReference>
<dbReference type="OrthoDB" id="341259at2759"/>
<dbReference type="PROSITE" id="PS50297">
    <property type="entry name" value="ANK_REP_REGION"/>
    <property type="match status" value="7"/>
</dbReference>
<feature type="repeat" description="ANK" evidence="3">
    <location>
        <begin position="190"/>
        <end position="222"/>
    </location>
</feature>
<evidence type="ECO:0000256" key="1">
    <source>
        <dbReference type="ARBA" id="ARBA00022737"/>
    </source>
</evidence>
<name>A0A1L9WFJ3_ASPA1</name>
<feature type="region of interest" description="Disordered" evidence="4">
    <location>
        <begin position="772"/>
        <end position="828"/>
    </location>
</feature>
<accession>A0A1L9WFJ3</accession>
<proteinExistence type="predicted"/>
<keyword evidence="6" id="KW-1185">Reference proteome</keyword>
<dbReference type="VEuPathDB" id="FungiDB:ASPACDRAFT_1892125"/>
<protein>
    <submittedName>
        <fullName evidence="5">Uncharacterized protein</fullName>
    </submittedName>
</protein>
<feature type="repeat" description="ANK" evidence="3">
    <location>
        <begin position="54"/>
        <end position="86"/>
    </location>
</feature>
<dbReference type="Gene3D" id="1.25.40.20">
    <property type="entry name" value="Ankyrin repeat-containing domain"/>
    <property type="match status" value="4"/>
</dbReference>
<evidence type="ECO:0000256" key="3">
    <source>
        <dbReference type="PROSITE-ProRule" id="PRU00023"/>
    </source>
</evidence>
<dbReference type="STRING" id="690307.A0A1L9WFJ3"/>
<feature type="repeat" description="ANK" evidence="3">
    <location>
        <begin position="223"/>
        <end position="255"/>
    </location>
</feature>
<dbReference type="InterPro" id="IPR002110">
    <property type="entry name" value="Ankyrin_rpt"/>
</dbReference>
<dbReference type="PROSITE" id="PS50088">
    <property type="entry name" value="ANK_REPEAT"/>
    <property type="match status" value="9"/>
</dbReference>
<dbReference type="Pfam" id="PF12796">
    <property type="entry name" value="Ank_2"/>
    <property type="match status" value="4"/>
</dbReference>
<reference evidence="6" key="1">
    <citation type="journal article" date="2017" name="Genome Biol.">
        <title>Comparative genomics reveals high biological diversity and specific adaptations in the industrially and medically important fungal genus Aspergillus.</title>
        <authorList>
            <person name="de Vries R.P."/>
            <person name="Riley R."/>
            <person name="Wiebenga A."/>
            <person name="Aguilar-Osorio G."/>
            <person name="Amillis S."/>
            <person name="Uchima C.A."/>
            <person name="Anderluh G."/>
            <person name="Asadollahi M."/>
            <person name="Askin M."/>
            <person name="Barry K."/>
            <person name="Battaglia E."/>
            <person name="Bayram O."/>
            <person name="Benocci T."/>
            <person name="Braus-Stromeyer S.A."/>
            <person name="Caldana C."/>
            <person name="Canovas D."/>
            <person name="Cerqueira G.C."/>
            <person name="Chen F."/>
            <person name="Chen W."/>
            <person name="Choi C."/>
            <person name="Clum A."/>
            <person name="Dos Santos R.A."/>
            <person name="Damasio A.R."/>
            <person name="Diallinas G."/>
            <person name="Emri T."/>
            <person name="Fekete E."/>
            <person name="Flipphi M."/>
            <person name="Freyberg S."/>
            <person name="Gallo A."/>
            <person name="Gournas C."/>
            <person name="Habgood R."/>
            <person name="Hainaut M."/>
            <person name="Harispe M.L."/>
            <person name="Henrissat B."/>
            <person name="Hilden K.S."/>
            <person name="Hope R."/>
            <person name="Hossain A."/>
            <person name="Karabika E."/>
            <person name="Karaffa L."/>
            <person name="Karanyi Z."/>
            <person name="Krasevec N."/>
            <person name="Kuo A."/>
            <person name="Kusch H."/>
            <person name="LaButti K."/>
            <person name="Lagendijk E.L."/>
            <person name="Lapidus A."/>
            <person name="Levasseur A."/>
            <person name="Lindquist E."/>
            <person name="Lipzen A."/>
            <person name="Logrieco A.F."/>
            <person name="MacCabe A."/>
            <person name="Maekelae M.R."/>
            <person name="Malavazi I."/>
            <person name="Melin P."/>
            <person name="Meyer V."/>
            <person name="Mielnichuk N."/>
            <person name="Miskei M."/>
            <person name="Molnar A.P."/>
            <person name="Mule G."/>
            <person name="Ngan C.Y."/>
            <person name="Orejas M."/>
            <person name="Orosz E."/>
            <person name="Ouedraogo J.P."/>
            <person name="Overkamp K.M."/>
            <person name="Park H.-S."/>
            <person name="Perrone G."/>
            <person name="Piumi F."/>
            <person name="Punt P.J."/>
            <person name="Ram A.F."/>
            <person name="Ramon A."/>
            <person name="Rauscher S."/>
            <person name="Record E."/>
            <person name="Riano-Pachon D.M."/>
            <person name="Robert V."/>
            <person name="Roehrig J."/>
            <person name="Ruller R."/>
            <person name="Salamov A."/>
            <person name="Salih N.S."/>
            <person name="Samson R.A."/>
            <person name="Sandor E."/>
            <person name="Sanguinetti M."/>
            <person name="Schuetze T."/>
            <person name="Sepcic K."/>
            <person name="Shelest E."/>
            <person name="Sherlock G."/>
            <person name="Sophianopoulou V."/>
            <person name="Squina F.M."/>
            <person name="Sun H."/>
            <person name="Susca A."/>
            <person name="Todd R.B."/>
            <person name="Tsang A."/>
            <person name="Unkles S.E."/>
            <person name="van de Wiele N."/>
            <person name="van Rossen-Uffink D."/>
            <person name="Oliveira J.V."/>
            <person name="Vesth T.C."/>
            <person name="Visser J."/>
            <person name="Yu J.-H."/>
            <person name="Zhou M."/>
            <person name="Andersen M.R."/>
            <person name="Archer D.B."/>
            <person name="Baker S.E."/>
            <person name="Benoit I."/>
            <person name="Brakhage A.A."/>
            <person name="Braus G.H."/>
            <person name="Fischer R."/>
            <person name="Frisvad J.C."/>
            <person name="Goldman G.H."/>
            <person name="Houbraken J."/>
            <person name="Oakley B."/>
            <person name="Pocsi I."/>
            <person name="Scazzocchio C."/>
            <person name="Seiboth B."/>
            <person name="vanKuyk P.A."/>
            <person name="Wortman J."/>
            <person name="Dyer P.S."/>
            <person name="Grigoriev I.V."/>
        </authorList>
    </citation>
    <scope>NUCLEOTIDE SEQUENCE [LARGE SCALE GENOMIC DNA]</scope>
    <source>
        <strain evidence="6">ATCC 16872 / CBS 172.66 / WB 5094</strain>
    </source>
</reference>
<organism evidence="5 6">
    <name type="scientific">Aspergillus aculeatus (strain ATCC 16872 / CBS 172.66 / WB 5094)</name>
    <dbReference type="NCBI Taxonomy" id="690307"/>
    <lineage>
        <taxon>Eukaryota</taxon>
        <taxon>Fungi</taxon>
        <taxon>Dikarya</taxon>
        <taxon>Ascomycota</taxon>
        <taxon>Pezizomycotina</taxon>
        <taxon>Eurotiomycetes</taxon>
        <taxon>Eurotiomycetidae</taxon>
        <taxon>Eurotiales</taxon>
        <taxon>Aspergillaceae</taxon>
        <taxon>Aspergillus</taxon>
        <taxon>Aspergillus subgen. Circumdati</taxon>
    </lineage>
</organism>
<dbReference type="RefSeq" id="XP_020051274.1">
    <property type="nucleotide sequence ID" value="XM_020198653.1"/>
</dbReference>
<dbReference type="SMART" id="SM00248">
    <property type="entry name" value="ANK"/>
    <property type="match status" value="13"/>
</dbReference>
<dbReference type="PANTHER" id="PTHR24178">
    <property type="entry name" value="MOLTING PROTEIN MLT-4"/>
    <property type="match status" value="1"/>
</dbReference>
<dbReference type="SUPFAM" id="SSF48403">
    <property type="entry name" value="Ankyrin repeat"/>
    <property type="match status" value="2"/>
</dbReference>
<dbReference type="Proteomes" id="UP000184546">
    <property type="component" value="Unassembled WGS sequence"/>
</dbReference>
<evidence type="ECO:0000313" key="5">
    <source>
        <dbReference type="EMBL" id="OJJ94934.1"/>
    </source>
</evidence>
<dbReference type="EMBL" id="KV878992">
    <property type="protein sequence ID" value="OJJ94934.1"/>
    <property type="molecule type" value="Genomic_DNA"/>
</dbReference>